<sequence>MNAIPPPAQRLSLRTCSSPHAKQKDAASRSGRLMCHLKSSLSNIYGVWSRRRALGHN</sequence>
<evidence type="ECO:0000313" key="3">
    <source>
        <dbReference type="Proteomes" id="UP000324222"/>
    </source>
</evidence>
<organism evidence="2 3">
    <name type="scientific">Portunus trituberculatus</name>
    <name type="common">Swimming crab</name>
    <name type="synonym">Neptunus trituberculatus</name>
    <dbReference type="NCBI Taxonomy" id="210409"/>
    <lineage>
        <taxon>Eukaryota</taxon>
        <taxon>Metazoa</taxon>
        <taxon>Ecdysozoa</taxon>
        <taxon>Arthropoda</taxon>
        <taxon>Crustacea</taxon>
        <taxon>Multicrustacea</taxon>
        <taxon>Malacostraca</taxon>
        <taxon>Eumalacostraca</taxon>
        <taxon>Eucarida</taxon>
        <taxon>Decapoda</taxon>
        <taxon>Pleocyemata</taxon>
        <taxon>Brachyura</taxon>
        <taxon>Eubrachyura</taxon>
        <taxon>Portunoidea</taxon>
        <taxon>Portunidae</taxon>
        <taxon>Portuninae</taxon>
        <taxon>Portunus</taxon>
    </lineage>
</organism>
<dbReference type="EMBL" id="VSRR010053384">
    <property type="protein sequence ID" value="MPC80216.1"/>
    <property type="molecule type" value="Genomic_DNA"/>
</dbReference>
<proteinExistence type="predicted"/>
<gene>
    <name evidence="2" type="ORF">E2C01_074788</name>
</gene>
<accession>A0A5B7IE26</accession>
<name>A0A5B7IE26_PORTR</name>
<comment type="caution">
    <text evidence="2">The sequence shown here is derived from an EMBL/GenBank/DDBJ whole genome shotgun (WGS) entry which is preliminary data.</text>
</comment>
<evidence type="ECO:0000313" key="2">
    <source>
        <dbReference type="EMBL" id="MPC80216.1"/>
    </source>
</evidence>
<reference evidence="2 3" key="1">
    <citation type="submission" date="2019-05" db="EMBL/GenBank/DDBJ databases">
        <title>Another draft genome of Portunus trituberculatus and its Hox gene families provides insights of decapod evolution.</title>
        <authorList>
            <person name="Jeong J.-H."/>
            <person name="Song I."/>
            <person name="Kim S."/>
            <person name="Choi T."/>
            <person name="Kim D."/>
            <person name="Ryu S."/>
            <person name="Kim W."/>
        </authorList>
    </citation>
    <scope>NUCLEOTIDE SEQUENCE [LARGE SCALE GENOMIC DNA]</scope>
    <source>
        <tissue evidence="2">Muscle</tissue>
    </source>
</reference>
<dbReference type="AlphaFoldDB" id="A0A5B7IE26"/>
<keyword evidence="3" id="KW-1185">Reference proteome</keyword>
<dbReference type="Proteomes" id="UP000324222">
    <property type="component" value="Unassembled WGS sequence"/>
</dbReference>
<protein>
    <submittedName>
        <fullName evidence="2">Uncharacterized protein</fullName>
    </submittedName>
</protein>
<evidence type="ECO:0000256" key="1">
    <source>
        <dbReference type="SAM" id="MobiDB-lite"/>
    </source>
</evidence>
<feature type="region of interest" description="Disordered" evidence="1">
    <location>
        <begin position="1"/>
        <end position="30"/>
    </location>
</feature>